<comment type="caution">
    <text evidence="3">The sequence shown here is derived from an EMBL/GenBank/DDBJ whole genome shotgun (WGS) entry which is preliminary data.</text>
</comment>
<reference evidence="3" key="1">
    <citation type="submission" date="2022-01" db="EMBL/GenBank/DDBJ databases">
        <title>Colwellia maritima, isolated from seawater.</title>
        <authorList>
            <person name="Kristyanto S."/>
            <person name="Jung J."/>
            <person name="Jeon C.O."/>
        </authorList>
    </citation>
    <scope>NUCLEOTIDE SEQUENCE</scope>
    <source>
        <strain evidence="3">MSW7</strain>
    </source>
</reference>
<evidence type="ECO:0000313" key="3">
    <source>
        <dbReference type="EMBL" id="MCI2284560.1"/>
    </source>
</evidence>
<evidence type="ECO:0000256" key="1">
    <source>
        <dbReference type="SAM" id="Phobius"/>
    </source>
</evidence>
<evidence type="ECO:0000313" key="4">
    <source>
        <dbReference type="Proteomes" id="UP001139646"/>
    </source>
</evidence>
<dbReference type="Proteomes" id="UP001139646">
    <property type="component" value="Unassembled WGS sequence"/>
</dbReference>
<keyword evidence="1" id="KW-1133">Transmembrane helix</keyword>
<protein>
    <submittedName>
        <fullName evidence="3">TIGR03503 family protein</fullName>
    </submittedName>
</protein>
<feature type="signal peptide" evidence="2">
    <location>
        <begin position="1"/>
        <end position="22"/>
    </location>
</feature>
<keyword evidence="1" id="KW-0812">Transmembrane</keyword>
<dbReference type="RefSeq" id="WP_242286990.1">
    <property type="nucleotide sequence ID" value="NZ_JAKKSL010000002.1"/>
</dbReference>
<keyword evidence="1" id="KW-0472">Membrane</keyword>
<evidence type="ECO:0000256" key="2">
    <source>
        <dbReference type="SAM" id="SignalP"/>
    </source>
</evidence>
<feature type="transmembrane region" description="Helical" evidence="1">
    <location>
        <begin position="433"/>
        <end position="454"/>
    </location>
</feature>
<gene>
    <name evidence="3" type="ORF">L3081_15635</name>
</gene>
<organism evidence="3 4">
    <name type="scientific">Colwellia maritima</name>
    <dbReference type="NCBI Taxonomy" id="2912588"/>
    <lineage>
        <taxon>Bacteria</taxon>
        <taxon>Pseudomonadati</taxon>
        <taxon>Pseudomonadota</taxon>
        <taxon>Gammaproteobacteria</taxon>
        <taxon>Alteromonadales</taxon>
        <taxon>Colwelliaceae</taxon>
        <taxon>Colwellia</taxon>
    </lineage>
</organism>
<accession>A0ABS9X2Y4</accession>
<dbReference type="EMBL" id="JAKKSL010000002">
    <property type="protein sequence ID" value="MCI2284560.1"/>
    <property type="molecule type" value="Genomic_DNA"/>
</dbReference>
<keyword evidence="4" id="KW-1185">Reference proteome</keyword>
<keyword evidence="2" id="KW-0732">Signal</keyword>
<name>A0ABS9X2Y4_9GAMM</name>
<sequence length="461" mass="52134">MEIPKSLVIFCLLLTHVNIAFSAETAQALVQDTTLNKTRHNNIAEDDKKLLLNGKIDFYQSDNTTNEIPYFDNRFRIDAELDEITLVFFRERGSTPVILVQPDGKKIRANDYDHEKVKWHDDRTFDMIKISKPMPGPWQAIGDILPDSKILVVSDVSIAVDPLPEVVLSGETLKVVGRLYNGNQKIDVLGFKDTVQLDVNFFSTNNSAYDNFGRDGFKLTSFEDNGRDLDEYAGDGLYTGEFVLDFATGEWQPVFIIKLPLITRELRQKPILLYQSPITLTVETSNEESSPHNLLITIDPTYVDPSSLVFQGKTTFPDRQTKPFSIINNESNEDAITRTQIIPYTEPGIHRVNLSAFGRTTTGREFRLVVPEFTFNVKGSLNKTLKTTTEEIDGDQALIVDTSIQDLADKNRKMLEDIAEQKKIKEEDKTQTILLIAAGNGIIILIALAIFLVMRKRKLKQ</sequence>
<dbReference type="InterPro" id="IPR020010">
    <property type="entry name" value="CHP03503"/>
</dbReference>
<dbReference type="NCBIfam" id="TIGR03503">
    <property type="entry name" value="TIGR03503 family protein"/>
    <property type="match status" value="1"/>
</dbReference>
<proteinExistence type="predicted"/>
<feature type="chain" id="PRO_5047489358" evidence="2">
    <location>
        <begin position="23"/>
        <end position="461"/>
    </location>
</feature>